<keyword evidence="3 6" id="KW-0479">Metal-binding</keyword>
<feature type="binding site" evidence="6">
    <location>
        <position position="324"/>
    </location>
    <ligand>
        <name>Mn(2+)</name>
        <dbReference type="ChEBI" id="CHEBI:29035"/>
        <label>1</label>
    </ligand>
</feature>
<keyword evidence="5 6" id="KW-0413">Isomerase</keyword>
<name>C8VYX2_DESAS</name>
<dbReference type="Proteomes" id="UP000002217">
    <property type="component" value="Chromosome"/>
</dbReference>
<dbReference type="eggNOG" id="COG1015">
    <property type="taxonomic scope" value="Bacteria"/>
</dbReference>
<feature type="binding site" evidence="6">
    <location>
        <position position="325"/>
    </location>
    <ligand>
        <name>Mn(2+)</name>
        <dbReference type="ChEBI" id="CHEBI:29035"/>
        <label>1</label>
    </ligand>
</feature>
<comment type="subcellular location">
    <subcellularLocation>
        <location evidence="6">Cytoplasm</location>
    </subcellularLocation>
</comment>
<dbReference type="InterPro" id="IPR017850">
    <property type="entry name" value="Alkaline_phosphatase_core_sf"/>
</dbReference>
<dbReference type="HAMAP" id="MF_00740">
    <property type="entry name" value="Phosphopentomut"/>
    <property type="match status" value="1"/>
</dbReference>
<comment type="catalytic activity">
    <reaction evidence="6">
        <text>2-deoxy-alpha-D-ribose 1-phosphate = 2-deoxy-D-ribose 5-phosphate</text>
        <dbReference type="Rhea" id="RHEA:27658"/>
        <dbReference type="ChEBI" id="CHEBI:57259"/>
        <dbReference type="ChEBI" id="CHEBI:62877"/>
        <dbReference type="EC" id="5.4.2.7"/>
    </reaction>
</comment>
<evidence type="ECO:0000256" key="1">
    <source>
        <dbReference type="ARBA" id="ARBA00010373"/>
    </source>
</evidence>
<dbReference type="STRING" id="485916.Dtox_2053"/>
<dbReference type="PIRSF" id="PIRSF001491">
    <property type="entry name" value="Ppentomutase"/>
    <property type="match status" value="1"/>
</dbReference>
<evidence type="ECO:0000256" key="7">
    <source>
        <dbReference type="NCBIfam" id="TIGR01696"/>
    </source>
</evidence>
<evidence type="ECO:0000256" key="6">
    <source>
        <dbReference type="HAMAP-Rule" id="MF_00740"/>
    </source>
</evidence>
<dbReference type="GO" id="GO:0006018">
    <property type="term" value="P:2-deoxyribose 1-phosphate catabolic process"/>
    <property type="evidence" value="ECO:0007669"/>
    <property type="project" value="UniProtKB-UniRule"/>
</dbReference>
<keyword evidence="10" id="KW-1185">Reference proteome</keyword>
<dbReference type="GO" id="GO:0008973">
    <property type="term" value="F:phosphopentomutase activity"/>
    <property type="evidence" value="ECO:0007669"/>
    <property type="project" value="UniProtKB-UniRule"/>
</dbReference>
<dbReference type="UniPathway" id="UPA00087">
    <property type="reaction ID" value="UER00173"/>
</dbReference>
<evidence type="ECO:0000256" key="4">
    <source>
        <dbReference type="ARBA" id="ARBA00023211"/>
    </source>
</evidence>
<dbReference type="PANTHER" id="PTHR21110:SF0">
    <property type="entry name" value="PHOSPHOPENTOMUTASE"/>
    <property type="match status" value="1"/>
</dbReference>
<dbReference type="GO" id="GO:0043094">
    <property type="term" value="P:metabolic compound salvage"/>
    <property type="evidence" value="ECO:0007669"/>
    <property type="project" value="UniProtKB-UniRule"/>
</dbReference>
<proteinExistence type="inferred from homology"/>
<dbReference type="FunFam" id="3.30.70.1250:FF:000001">
    <property type="entry name" value="Phosphopentomutase"/>
    <property type="match status" value="1"/>
</dbReference>
<dbReference type="Pfam" id="PF01676">
    <property type="entry name" value="Metalloenzyme"/>
    <property type="match status" value="1"/>
</dbReference>
<evidence type="ECO:0000259" key="8">
    <source>
        <dbReference type="Pfam" id="PF01676"/>
    </source>
</evidence>
<comment type="function">
    <text evidence="6">Isomerase that catalyzes the conversion of deoxy-ribose 1-phosphate (dRib-1-P) and ribose 1-phosphate (Rib-1-P) to deoxy-ribose 5-phosphate (dRib-5-P) and ribose 5-phosphate (Rib-5-P), respectively.</text>
</comment>
<dbReference type="Gene3D" id="3.40.720.10">
    <property type="entry name" value="Alkaline Phosphatase, subunit A"/>
    <property type="match status" value="1"/>
</dbReference>
<evidence type="ECO:0000256" key="5">
    <source>
        <dbReference type="ARBA" id="ARBA00023235"/>
    </source>
</evidence>
<feature type="binding site" evidence="6">
    <location>
        <position position="11"/>
    </location>
    <ligand>
        <name>Mn(2+)</name>
        <dbReference type="ChEBI" id="CHEBI:29035"/>
        <label>1</label>
    </ligand>
</feature>
<dbReference type="InterPro" id="IPR010045">
    <property type="entry name" value="DeoB"/>
</dbReference>
<dbReference type="GO" id="GO:0030145">
    <property type="term" value="F:manganese ion binding"/>
    <property type="evidence" value="ECO:0007669"/>
    <property type="project" value="UniProtKB-UniRule"/>
</dbReference>
<protein>
    <recommendedName>
        <fullName evidence="6 7">Phosphopentomutase</fullName>
        <ecNumber evidence="6 7">5.4.2.7</ecNumber>
    </recommendedName>
    <alternativeName>
        <fullName evidence="6">Phosphodeoxyribomutase</fullName>
    </alternativeName>
</protein>
<dbReference type="Gene3D" id="3.30.70.1250">
    <property type="entry name" value="Phosphopentomutase"/>
    <property type="match status" value="1"/>
</dbReference>
<dbReference type="SUPFAM" id="SSF143856">
    <property type="entry name" value="DeoB insert domain-like"/>
    <property type="match status" value="1"/>
</dbReference>
<dbReference type="GO" id="GO:0009117">
    <property type="term" value="P:nucleotide metabolic process"/>
    <property type="evidence" value="ECO:0007669"/>
    <property type="project" value="UniProtKB-UniRule"/>
</dbReference>
<dbReference type="AlphaFoldDB" id="C8VYX2"/>
<accession>C8VYX2</accession>
<comment type="cofactor">
    <cofactor evidence="6">
        <name>Mn(2+)</name>
        <dbReference type="ChEBI" id="CHEBI:29035"/>
    </cofactor>
    <text evidence="6">Binds 2 manganese ions.</text>
</comment>
<dbReference type="InterPro" id="IPR006124">
    <property type="entry name" value="Metalloenzyme"/>
</dbReference>
<evidence type="ECO:0000313" key="10">
    <source>
        <dbReference type="Proteomes" id="UP000002217"/>
    </source>
</evidence>
<comment type="pathway">
    <text evidence="6">Carbohydrate degradation; 2-deoxy-D-ribose 1-phosphate degradation; D-glyceraldehyde 3-phosphate and acetaldehyde from 2-deoxy-alpha-D-ribose 1-phosphate: step 1/2.</text>
</comment>
<dbReference type="PANTHER" id="PTHR21110">
    <property type="entry name" value="PHOSPHOPENTOMUTASE"/>
    <property type="match status" value="1"/>
</dbReference>
<dbReference type="GO" id="GO:0006015">
    <property type="term" value="P:5-phosphoribose 1-diphosphate biosynthetic process"/>
    <property type="evidence" value="ECO:0007669"/>
    <property type="project" value="UniProtKB-UniPathway"/>
</dbReference>
<dbReference type="HOGENOM" id="CLU_053861_0_0_9"/>
<organism evidence="9 10">
    <name type="scientific">Desulfofarcimen acetoxidans (strain ATCC 49208 / DSM 771 / KCTC 5769 / VKM B-1644 / 5575)</name>
    <name type="common">Desulfotomaculum acetoxidans</name>
    <dbReference type="NCBI Taxonomy" id="485916"/>
    <lineage>
        <taxon>Bacteria</taxon>
        <taxon>Bacillati</taxon>
        <taxon>Bacillota</taxon>
        <taxon>Clostridia</taxon>
        <taxon>Eubacteriales</taxon>
        <taxon>Peptococcaceae</taxon>
        <taxon>Desulfofarcimen</taxon>
    </lineage>
</organism>
<dbReference type="NCBIfam" id="NF003766">
    <property type="entry name" value="PRK05362.1"/>
    <property type="match status" value="1"/>
</dbReference>
<keyword evidence="4 6" id="KW-0464">Manganese</keyword>
<dbReference type="KEGG" id="dae:Dtox_2053"/>
<dbReference type="SUPFAM" id="SSF53649">
    <property type="entry name" value="Alkaline phosphatase-like"/>
    <property type="match status" value="1"/>
</dbReference>
<feature type="domain" description="Metalloenzyme" evidence="8">
    <location>
        <begin position="4"/>
        <end position="370"/>
    </location>
</feature>
<feature type="binding site" evidence="6">
    <location>
        <position position="288"/>
    </location>
    <ligand>
        <name>Mn(2+)</name>
        <dbReference type="ChEBI" id="CHEBI:29035"/>
        <label>2</label>
    </ligand>
</feature>
<comment type="catalytic activity">
    <reaction evidence="6">
        <text>alpha-D-ribose 1-phosphate = D-ribose 5-phosphate</text>
        <dbReference type="Rhea" id="RHEA:18793"/>
        <dbReference type="ChEBI" id="CHEBI:57720"/>
        <dbReference type="ChEBI" id="CHEBI:78346"/>
        <dbReference type="EC" id="5.4.2.7"/>
    </reaction>
</comment>
<comment type="similarity">
    <text evidence="1 6">Belongs to the phosphopentomutase family.</text>
</comment>
<evidence type="ECO:0000313" key="9">
    <source>
        <dbReference type="EMBL" id="ACV62882.1"/>
    </source>
</evidence>
<dbReference type="EMBL" id="CP001720">
    <property type="protein sequence ID" value="ACV62882.1"/>
    <property type="molecule type" value="Genomic_DNA"/>
</dbReference>
<gene>
    <name evidence="6" type="primary">deoB</name>
    <name evidence="9" type="ordered locus">Dtox_2053</name>
</gene>
<dbReference type="InterPro" id="IPR024052">
    <property type="entry name" value="Phosphopentomutase_DeoB_cap_sf"/>
</dbReference>
<dbReference type="GO" id="GO:0005829">
    <property type="term" value="C:cytosol"/>
    <property type="evidence" value="ECO:0007669"/>
    <property type="project" value="TreeGrafter"/>
</dbReference>
<sequence length="397" mass="43279">MHRRVLLIVLDSVGIGELSDAGLYGDNGSNTLANIAQAVNGLNLPNLAAMGLGNIADIQGVLPAALPSGAYGKMAEKSKGKDTTTGHWELAGLILEKAFPVYPQGFPPEIINEFERLIGRPVLGNKVASGTEIIEELGEEHMKTGYPIVYTSADSVFQIAAHEETIRLDELYRMCKTARNLLTGEHAVGRVIARPFIGQPGSFERTANRHDYSLKPPRKTILNLLNEKGIIVTGVGKIHDIFAGEGINRSIHIEGNMDGVDKIIDLLGEDSSGLIFANLVDFDSKYGHRNDPKGYAAALEAFDSRLPEITSRMRKSDILIITADHGCDPTTKGTDHTREFIPLLVFGQDIKSVNLGVRACFSDMAATLGELWDIKYPEGKSFWQELRKEGAQSDENV</sequence>
<feature type="binding site" evidence="6">
    <location>
        <position position="336"/>
    </location>
    <ligand>
        <name>Mn(2+)</name>
        <dbReference type="ChEBI" id="CHEBI:29035"/>
        <label>2</label>
    </ligand>
</feature>
<dbReference type="EC" id="5.4.2.7" evidence="6 7"/>
<feature type="binding site" evidence="6">
    <location>
        <position position="283"/>
    </location>
    <ligand>
        <name>Mn(2+)</name>
        <dbReference type="ChEBI" id="CHEBI:29035"/>
        <label>2</label>
    </ligand>
</feature>
<dbReference type="NCBIfam" id="TIGR01696">
    <property type="entry name" value="deoB"/>
    <property type="match status" value="1"/>
</dbReference>
<dbReference type="RefSeq" id="WP_015757586.1">
    <property type="nucleotide sequence ID" value="NC_013216.1"/>
</dbReference>
<dbReference type="CDD" id="cd16009">
    <property type="entry name" value="PPM"/>
    <property type="match status" value="1"/>
</dbReference>
<keyword evidence="2 6" id="KW-0963">Cytoplasm</keyword>
<evidence type="ECO:0000256" key="3">
    <source>
        <dbReference type="ARBA" id="ARBA00022723"/>
    </source>
</evidence>
<dbReference type="GO" id="GO:0000287">
    <property type="term" value="F:magnesium ion binding"/>
    <property type="evidence" value="ECO:0007669"/>
    <property type="project" value="UniProtKB-UniRule"/>
</dbReference>
<reference evidence="9 10" key="1">
    <citation type="journal article" date="2009" name="Stand. Genomic Sci.">
        <title>Complete genome sequence of Desulfotomaculum acetoxidans type strain (5575).</title>
        <authorList>
            <person name="Spring S."/>
            <person name="Lapidus A."/>
            <person name="Schroder M."/>
            <person name="Gleim D."/>
            <person name="Sims D."/>
            <person name="Meincke L."/>
            <person name="Glavina Del Rio T."/>
            <person name="Tice H."/>
            <person name="Copeland A."/>
            <person name="Cheng J.F."/>
            <person name="Lucas S."/>
            <person name="Chen F."/>
            <person name="Nolan M."/>
            <person name="Bruce D."/>
            <person name="Goodwin L."/>
            <person name="Pitluck S."/>
            <person name="Ivanova N."/>
            <person name="Mavromatis K."/>
            <person name="Mikhailova N."/>
            <person name="Pati A."/>
            <person name="Chen A."/>
            <person name="Palaniappan K."/>
            <person name="Land M."/>
            <person name="Hauser L."/>
            <person name="Chang Y.J."/>
            <person name="Jeffries C.D."/>
            <person name="Chain P."/>
            <person name="Saunders E."/>
            <person name="Brettin T."/>
            <person name="Detter J.C."/>
            <person name="Goker M."/>
            <person name="Bristow J."/>
            <person name="Eisen J.A."/>
            <person name="Markowitz V."/>
            <person name="Hugenholtz P."/>
            <person name="Kyrpides N.C."/>
            <person name="Klenk H.P."/>
            <person name="Han C."/>
        </authorList>
    </citation>
    <scope>NUCLEOTIDE SEQUENCE [LARGE SCALE GENOMIC DNA]</scope>
    <source>
        <strain evidence="10">ATCC 49208 / DSM 771 / VKM B-1644</strain>
    </source>
</reference>
<evidence type="ECO:0000256" key="2">
    <source>
        <dbReference type="ARBA" id="ARBA00022490"/>
    </source>
</evidence>